<dbReference type="PROSITE" id="PS51318">
    <property type="entry name" value="TAT"/>
    <property type="match status" value="1"/>
</dbReference>
<accession>A0ABU8XWJ6</accession>
<name>A0ABU8XWJ6_9PROT</name>
<keyword evidence="1" id="KW-0732">Signal</keyword>
<proteinExistence type="predicted"/>
<dbReference type="InterPro" id="IPR008869">
    <property type="entry name" value="MlaC/ttg2D"/>
</dbReference>
<feature type="signal peptide" evidence="1">
    <location>
        <begin position="1"/>
        <end position="32"/>
    </location>
</feature>
<organism evidence="2 3">
    <name type="scientific">Benzoatithermus flavus</name>
    <dbReference type="NCBI Taxonomy" id="3108223"/>
    <lineage>
        <taxon>Bacteria</taxon>
        <taxon>Pseudomonadati</taxon>
        <taxon>Pseudomonadota</taxon>
        <taxon>Alphaproteobacteria</taxon>
        <taxon>Geminicoccales</taxon>
        <taxon>Geminicoccaceae</taxon>
        <taxon>Benzoatithermus</taxon>
    </lineage>
</organism>
<feature type="chain" id="PRO_5047063810" evidence="1">
    <location>
        <begin position="33"/>
        <end position="220"/>
    </location>
</feature>
<dbReference type="Gene3D" id="3.10.450.710">
    <property type="entry name" value="Tgt2/MlaC"/>
    <property type="match status" value="1"/>
</dbReference>
<protein>
    <submittedName>
        <fullName evidence="2">ABC transporter substrate-binding protein</fullName>
    </submittedName>
</protein>
<dbReference type="InterPro" id="IPR006311">
    <property type="entry name" value="TAT_signal"/>
</dbReference>
<dbReference type="PANTHER" id="PTHR36573">
    <property type="entry name" value="INTERMEMBRANE PHOSPHOLIPID TRANSPORT SYSTEM BINDING PROTEIN MLAC"/>
    <property type="match status" value="1"/>
</dbReference>
<evidence type="ECO:0000256" key="1">
    <source>
        <dbReference type="SAM" id="SignalP"/>
    </source>
</evidence>
<reference evidence="2 3" key="1">
    <citation type="submission" date="2024-01" db="EMBL/GenBank/DDBJ databases">
        <title>Multi-omics insights into the function and evolution of sodium benzoate biodegradation pathways in Benzoatithermus flavus gen. nov., sp. nov. from hot spring.</title>
        <authorList>
            <person name="Hu C.-J."/>
            <person name="Li W.-J."/>
        </authorList>
    </citation>
    <scope>NUCLEOTIDE SEQUENCE [LARGE SCALE GENOMIC DNA]</scope>
    <source>
        <strain evidence="2 3">SYSU G07066</strain>
    </source>
</reference>
<dbReference type="EMBL" id="JBBLZC010000030">
    <property type="protein sequence ID" value="MEK0085582.1"/>
    <property type="molecule type" value="Genomic_DNA"/>
</dbReference>
<evidence type="ECO:0000313" key="2">
    <source>
        <dbReference type="EMBL" id="MEK0085582.1"/>
    </source>
</evidence>
<sequence>MTHFGLSDTTSRRGALLGAAAALLLSSRSGLAAIADASATPREFIQRLGDRTVQILNEPQSENARKLQELKRLLDEATDLDLIARLVMGRYWREASETQKAEYLELFRALVMQTMAERFSWYTGETFEITDAKPVDERDTIVSTRINRTNGKPPILVDWRVRKGERGYLLVDIVAEGVSLVVTQRSEAAEIIGRSGIDGLLAEMRKRIARRDAGRSPTGT</sequence>
<dbReference type="RefSeq" id="WP_418161432.1">
    <property type="nucleotide sequence ID" value="NZ_JBBLZC010000030.1"/>
</dbReference>
<keyword evidence="3" id="KW-1185">Reference proteome</keyword>
<dbReference type="Proteomes" id="UP001375743">
    <property type="component" value="Unassembled WGS sequence"/>
</dbReference>
<evidence type="ECO:0000313" key="3">
    <source>
        <dbReference type="Proteomes" id="UP001375743"/>
    </source>
</evidence>
<dbReference type="Pfam" id="PF05494">
    <property type="entry name" value="MlaC"/>
    <property type="match status" value="1"/>
</dbReference>
<dbReference type="PANTHER" id="PTHR36573:SF1">
    <property type="entry name" value="INTERMEMBRANE PHOSPHOLIPID TRANSPORT SYSTEM BINDING PROTEIN MLAC"/>
    <property type="match status" value="1"/>
</dbReference>
<comment type="caution">
    <text evidence="2">The sequence shown here is derived from an EMBL/GenBank/DDBJ whole genome shotgun (WGS) entry which is preliminary data.</text>
</comment>
<dbReference type="InterPro" id="IPR042245">
    <property type="entry name" value="Tgt2/MlaC_sf"/>
</dbReference>
<gene>
    <name evidence="2" type="ORF">U1T56_20710</name>
</gene>